<dbReference type="RefSeq" id="WP_216457077.1">
    <property type="nucleotide sequence ID" value="NZ_JAHLQL010000003.1"/>
</dbReference>
<comment type="caution">
    <text evidence="8">The sequence shown here is derived from an EMBL/GenBank/DDBJ whole genome shotgun (WGS) entry which is preliminary data.</text>
</comment>
<keyword evidence="8" id="KW-0067">ATP-binding</keyword>
<dbReference type="PROSITE" id="PS50893">
    <property type="entry name" value="ABC_TRANSPORTER_2"/>
    <property type="match status" value="1"/>
</dbReference>
<dbReference type="Pfam" id="PF00005">
    <property type="entry name" value="ABC_tran"/>
    <property type="match status" value="1"/>
</dbReference>
<feature type="domain" description="ABC transmembrane type-1" evidence="7">
    <location>
        <begin position="16"/>
        <end position="298"/>
    </location>
</feature>
<dbReference type="InterPro" id="IPR017871">
    <property type="entry name" value="ABC_transporter-like_CS"/>
</dbReference>
<dbReference type="CDD" id="cd18548">
    <property type="entry name" value="ABC_6TM_Tm287_like"/>
    <property type="match status" value="1"/>
</dbReference>
<dbReference type="Proteomes" id="UP000736583">
    <property type="component" value="Unassembled WGS sequence"/>
</dbReference>
<proteinExistence type="predicted"/>
<dbReference type="InterPro" id="IPR011527">
    <property type="entry name" value="ABC1_TM_dom"/>
</dbReference>
<gene>
    <name evidence="8" type="ORF">KQI89_10790</name>
</gene>
<feature type="transmembrane region" description="Helical" evidence="5">
    <location>
        <begin position="126"/>
        <end position="149"/>
    </location>
</feature>
<keyword evidence="9" id="KW-1185">Reference proteome</keyword>
<organism evidence="8 9">
    <name type="scientific">Clostridium simiarum</name>
    <dbReference type="NCBI Taxonomy" id="2841506"/>
    <lineage>
        <taxon>Bacteria</taxon>
        <taxon>Bacillati</taxon>
        <taxon>Bacillota</taxon>
        <taxon>Clostridia</taxon>
        <taxon>Eubacteriales</taxon>
        <taxon>Clostridiaceae</taxon>
        <taxon>Clostridium</taxon>
    </lineage>
</organism>
<evidence type="ECO:0000313" key="9">
    <source>
        <dbReference type="Proteomes" id="UP000736583"/>
    </source>
</evidence>
<dbReference type="PANTHER" id="PTHR43394">
    <property type="entry name" value="ATP-DEPENDENT PERMEASE MDL1, MITOCHONDRIAL"/>
    <property type="match status" value="1"/>
</dbReference>
<keyword evidence="3 5" id="KW-1133">Transmembrane helix</keyword>
<evidence type="ECO:0000259" key="7">
    <source>
        <dbReference type="PROSITE" id="PS50929"/>
    </source>
</evidence>
<feature type="transmembrane region" description="Helical" evidence="5">
    <location>
        <begin position="155"/>
        <end position="174"/>
    </location>
</feature>
<name>A0ABS6F168_9CLOT</name>
<keyword evidence="4 5" id="KW-0472">Membrane</keyword>
<evidence type="ECO:0000256" key="3">
    <source>
        <dbReference type="ARBA" id="ARBA00022989"/>
    </source>
</evidence>
<reference evidence="8 9" key="1">
    <citation type="submission" date="2021-06" db="EMBL/GenBank/DDBJ databases">
        <authorList>
            <person name="Sun Q."/>
            <person name="Li D."/>
        </authorList>
    </citation>
    <scope>NUCLEOTIDE SEQUENCE [LARGE SCALE GENOMIC DNA]</scope>
    <source>
        <strain evidence="8 9">MSJ-4</strain>
    </source>
</reference>
<evidence type="ECO:0000313" key="8">
    <source>
        <dbReference type="EMBL" id="MBU5592249.1"/>
    </source>
</evidence>
<dbReference type="GO" id="GO:0005524">
    <property type="term" value="F:ATP binding"/>
    <property type="evidence" value="ECO:0007669"/>
    <property type="project" value="UniProtKB-KW"/>
</dbReference>
<evidence type="ECO:0000256" key="5">
    <source>
        <dbReference type="SAM" id="Phobius"/>
    </source>
</evidence>
<dbReference type="SMART" id="SM00382">
    <property type="entry name" value="AAA"/>
    <property type="match status" value="1"/>
</dbReference>
<keyword evidence="8" id="KW-0547">Nucleotide-binding</keyword>
<dbReference type="EMBL" id="JAHLQL010000003">
    <property type="protein sequence ID" value="MBU5592249.1"/>
    <property type="molecule type" value="Genomic_DNA"/>
</dbReference>
<comment type="subcellular location">
    <subcellularLocation>
        <location evidence="1">Membrane</location>
        <topology evidence="1">Multi-pass membrane protein</topology>
    </subcellularLocation>
</comment>
<dbReference type="PROSITE" id="PS00211">
    <property type="entry name" value="ABC_TRANSPORTER_1"/>
    <property type="match status" value="1"/>
</dbReference>
<evidence type="ECO:0000256" key="2">
    <source>
        <dbReference type="ARBA" id="ARBA00022692"/>
    </source>
</evidence>
<feature type="transmembrane region" description="Helical" evidence="5">
    <location>
        <begin position="278"/>
        <end position="296"/>
    </location>
</feature>
<feature type="transmembrane region" description="Helical" evidence="5">
    <location>
        <begin position="237"/>
        <end position="258"/>
    </location>
</feature>
<evidence type="ECO:0000256" key="1">
    <source>
        <dbReference type="ARBA" id="ARBA00004141"/>
    </source>
</evidence>
<sequence>MFKLFKNLKPFATSIAIVLILVFFQSLSELYLPTLMSDIVNNGIVNGDTNYIFKIGGLMLLVAAGGAICTVTANLLSSKVATGFGRDLRKKIFTKAEGFSLEEFEKVGTSSLITRTTNDITQVQQVLVIIMRMMISAPMMCIGGIIMAVSRDKELSLIIVVVLPILVATISIVAKKGLPLFKAMQTKLDKLNLVLRENLTGIRVIRAFNRIDHEKKRFNDANYDLTSTAIKVNKTMAILMPLMMLVMNLTTIAIIWFGGKRIDVGSMQVGDLMAFIQYVMQIMFSLIMVSMMFIMIPRASVSAVRINEVLDIVPEINDAKEIKKADDKRGYVEFKNVKFSYPGAANPVIDDISFSAKPGETTAIIGGTGSGKSTLISLIPRFYDIDSGSILVNGVDIREISQESLRSKIGFVPQKAVLFTGTITDNIRYGKEDATEEEVKKALETAQAIEFISNMKDGFDSVIAQGGTNVSGGQKQRLSIARALVRNPEIYVFDDSFSALDFKTDAKLRAALKKETKDSTVIIVAQRVSTVMDADRIIVLDEGKIVGMGTHKELLTNCDVYREIVSSQLSEEEIA</sequence>
<feature type="domain" description="ABC transporter" evidence="6">
    <location>
        <begin position="332"/>
        <end position="567"/>
    </location>
</feature>
<dbReference type="InterPro" id="IPR003593">
    <property type="entry name" value="AAA+_ATPase"/>
</dbReference>
<dbReference type="Pfam" id="PF00664">
    <property type="entry name" value="ABC_membrane"/>
    <property type="match status" value="1"/>
</dbReference>
<feature type="transmembrane region" description="Helical" evidence="5">
    <location>
        <begin position="52"/>
        <end position="76"/>
    </location>
</feature>
<dbReference type="PANTHER" id="PTHR43394:SF1">
    <property type="entry name" value="ATP-BINDING CASSETTE SUB-FAMILY B MEMBER 10, MITOCHONDRIAL"/>
    <property type="match status" value="1"/>
</dbReference>
<accession>A0ABS6F168</accession>
<dbReference type="InterPro" id="IPR039421">
    <property type="entry name" value="Type_1_exporter"/>
</dbReference>
<evidence type="ECO:0000259" key="6">
    <source>
        <dbReference type="PROSITE" id="PS50893"/>
    </source>
</evidence>
<dbReference type="PROSITE" id="PS50929">
    <property type="entry name" value="ABC_TM1F"/>
    <property type="match status" value="1"/>
</dbReference>
<dbReference type="InterPro" id="IPR003439">
    <property type="entry name" value="ABC_transporter-like_ATP-bd"/>
</dbReference>
<keyword evidence="2 5" id="KW-0812">Transmembrane</keyword>
<evidence type="ECO:0000256" key="4">
    <source>
        <dbReference type="ARBA" id="ARBA00023136"/>
    </source>
</evidence>
<protein>
    <submittedName>
        <fullName evidence="8">ABC transporter ATP-binding protein/permease</fullName>
    </submittedName>
</protein>